<evidence type="ECO:0000313" key="2">
    <source>
        <dbReference type="EMBL" id="CRZ12041.1"/>
    </source>
</evidence>
<keyword evidence="1" id="KW-1133">Transmembrane helix</keyword>
<keyword evidence="1" id="KW-0472">Membrane</keyword>
<reference evidence="2" key="1">
    <citation type="submission" date="2015-04" db="EMBL/GenBank/DDBJ databases">
        <title>The genome sequence of the plant pathogenic Rhizarian Plasmodiophora brassicae reveals insights in its biotrophic life cycle and the origin of chitin synthesis.</title>
        <authorList>
            <person name="Schwelm A."/>
            <person name="Fogelqvist J."/>
            <person name="Knaust A."/>
            <person name="Julke S."/>
            <person name="Lilja T."/>
            <person name="Dhandapani V."/>
            <person name="Bonilla-Rosso G."/>
            <person name="Karlsson M."/>
            <person name="Shevchenko A."/>
            <person name="Choi S.R."/>
            <person name="Kim H.G."/>
            <person name="Park J.Y."/>
            <person name="Lim Y.P."/>
            <person name="Ludwig-Muller J."/>
            <person name="Dixelius C."/>
        </authorList>
    </citation>
    <scope>NUCLEOTIDE SEQUENCE</scope>
    <source>
        <tissue evidence="2">Potato root galls</tissue>
    </source>
</reference>
<keyword evidence="1" id="KW-0812">Transmembrane</keyword>
<dbReference type="EMBL" id="HACM01011599">
    <property type="protein sequence ID" value="CRZ12041.1"/>
    <property type="molecule type" value="Transcribed_RNA"/>
</dbReference>
<evidence type="ECO:0000256" key="1">
    <source>
        <dbReference type="SAM" id="Phobius"/>
    </source>
</evidence>
<sequence length="101" mass="11063">KMGLISGLDRFFSASVFRSLSASGILLALGVGLAFAPQALNLDLDKRVYDASVWTSIVTICSGVSILLLDTIWTHSKILYQFTTRDYLEERLLPGNPSRIG</sequence>
<proteinExistence type="predicted"/>
<feature type="non-terminal residue" evidence="2">
    <location>
        <position position="1"/>
    </location>
</feature>
<feature type="transmembrane region" description="Helical" evidence="1">
    <location>
        <begin position="52"/>
        <end position="73"/>
    </location>
</feature>
<accession>A0A0H5RE48</accession>
<feature type="transmembrane region" description="Helical" evidence="1">
    <location>
        <begin position="20"/>
        <end position="40"/>
    </location>
</feature>
<name>A0A0H5RE48_9EUKA</name>
<organism evidence="2">
    <name type="scientific">Spongospora subterranea</name>
    <dbReference type="NCBI Taxonomy" id="70186"/>
    <lineage>
        <taxon>Eukaryota</taxon>
        <taxon>Sar</taxon>
        <taxon>Rhizaria</taxon>
        <taxon>Endomyxa</taxon>
        <taxon>Phytomyxea</taxon>
        <taxon>Plasmodiophorida</taxon>
        <taxon>Plasmodiophoridae</taxon>
        <taxon>Spongospora</taxon>
    </lineage>
</organism>
<protein>
    <submittedName>
        <fullName evidence="2">Uncharacterized protein</fullName>
    </submittedName>
</protein>
<dbReference type="AlphaFoldDB" id="A0A0H5RE48"/>